<dbReference type="InterPro" id="IPR017853">
    <property type="entry name" value="GH"/>
</dbReference>
<protein>
    <submittedName>
        <fullName evidence="2">(1-&gt;4)-alpha-D-glucan 1-alpha-D-glucosylmutase</fullName>
    </submittedName>
</protein>
<dbReference type="RefSeq" id="WP_090935438.1">
    <property type="nucleotide sequence ID" value="NZ_FNDJ01000011.1"/>
</dbReference>
<dbReference type="InterPro" id="IPR013797">
    <property type="entry name" value="Maltooligo_trehalose_synth_4"/>
</dbReference>
<dbReference type="GO" id="GO:0030980">
    <property type="term" value="P:alpha-glucan catabolic process"/>
    <property type="evidence" value="ECO:0007669"/>
    <property type="project" value="TreeGrafter"/>
</dbReference>
<sequence length="726" mass="79660">MSRPTSTYRVQLTPDFGFAQVAEIAGYLRDLGVSHVYLSPILQATPESRHGYDVTDHSRIREEFGGASGFREMAQQLAAHDLGVVVDIVPNHMNTVNAQFWSVLRDGPASPYANWFDIDWNDGKVALPVLGDDVASAVDGDAGPVPDGLVVDGEVLRYHEHAYPYPGHYRLVGWRAGPGYRRFFDVASLIGLRVEDPAVLFATHEVIFWLLDEGLVDGLRVDHPDGLADPRGYLERLRDRAGGAWTVVEKILIGPERLPDDWACDGTTGYEVLNRVNGLFVDPAGQAPLIKIFADMTGQPSAYRPVMAQAKQEVLDLFFGAEVDRLARAASCDPAAVRELLAAMPVYRAYVVPGEPPPPESVEIVELAADACSPAVRPLVREVLYGSAEAIVRFQQACGPVMAKGVEDTALYRWYPLACLNEVGGEPDRFGVSVEDFHDFCAEMSPYTMTTLSTHDTKRSEDVRARLSVLSELPGEWGAAVAEWSSAVRFDPLLDYLAWQNLMAAWPISVERFTDYLLKAAREAKTAISWINPDPSYEQRLRDFAAAAVRQPVGEFAERIEPFAMSNSLGAKLVQLMMPGVPDVYQGNETTDFSLVDPDNRRPITYPRKPETSWDAAKLLVTTQALRLRRRLGGAAPYAPLEAEGTAAEHVIAFTRGGDARGRPLAVAVATRLPVRLAATGWGATTLTLPAGTWRDLLTGNSHTGRIPLAHLLGQYPVALLERHDL</sequence>
<feature type="domain" description="Glycosyl hydrolase family 13 catalytic" evidence="1">
    <location>
        <begin position="11"/>
        <end position="629"/>
    </location>
</feature>
<dbReference type="AlphaFoldDB" id="A0A1G8UZV6"/>
<dbReference type="OrthoDB" id="9761577at2"/>
<dbReference type="Proteomes" id="UP000199202">
    <property type="component" value="Unassembled WGS sequence"/>
</dbReference>
<dbReference type="NCBIfam" id="TIGR02401">
    <property type="entry name" value="trehalose_TreY"/>
    <property type="match status" value="1"/>
</dbReference>
<dbReference type="GO" id="GO:0047470">
    <property type="term" value="F:(1,4)-alpha-D-glucan 1-alpha-D-glucosylmutase activity"/>
    <property type="evidence" value="ECO:0007669"/>
    <property type="project" value="TreeGrafter"/>
</dbReference>
<dbReference type="InterPro" id="IPR006047">
    <property type="entry name" value="GH13_cat_dom"/>
</dbReference>
<organism evidence="2 3">
    <name type="scientific">Nonomuraea jiangxiensis</name>
    <dbReference type="NCBI Taxonomy" id="633440"/>
    <lineage>
        <taxon>Bacteria</taxon>
        <taxon>Bacillati</taxon>
        <taxon>Actinomycetota</taxon>
        <taxon>Actinomycetes</taxon>
        <taxon>Streptosporangiales</taxon>
        <taxon>Streptosporangiaceae</taxon>
        <taxon>Nonomuraea</taxon>
    </lineage>
</organism>
<dbReference type="Gene3D" id="1.10.10.470">
    <property type="entry name" value="Maltooligosyl trehalose synthase, domain 4"/>
    <property type="match status" value="1"/>
</dbReference>
<dbReference type="Gene3D" id="3.30.1590.10">
    <property type="entry name" value="Maltooligosyl trehalose synthase, domain 2"/>
    <property type="match status" value="1"/>
</dbReference>
<dbReference type="SMART" id="SM00642">
    <property type="entry name" value="Aamy"/>
    <property type="match status" value="1"/>
</dbReference>
<dbReference type="Pfam" id="PF00128">
    <property type="entry name" value="Alpha-amylase"/>
    <property type="match status" value="1"/>
</dbReference>
<dbReference type="STRING" id="633440.SAMN05421869_111146"/>
<dbReference type="Gene3D" id="1.10.150.200">
    <property type="entry name" value="Maltooligosyl trehalose synthase, domain 3"/>
    <property type="match status" value="1"/>
</dbReference>
<accession>A0A1G8UZV6</accession>
<evidence type="ECO:0000259" key="1">
    <source>
        <dbReference type="SMART" id="SM00642"/>
    </source>
</evidence>
<evidence type="ECO:0000313" key="2">
    <source>
        <dbReference type="EMBL" id="SDJ59137.1"/>
    </source>
</evidence>
<dbReference type="SUPFAM" id="SSF51445">
    <property type="entry name" value="(Trans)glycosidases"/>
    <property type="match status" value="1"/>
</dbReference>
<dbReference type="CDD" id="cd11336">
    <property type="entry name" value="AmyAc_MTSase"/>
    <property type="match status" value="1"/>
</dbReference>
<reference evidence="2 3" key="1">
    <citation type="submission" date="2016-10" db="EMBL/GenBank/DDBJ databases">
        <authorList>
            <person name="de Groot N.N."/>
        </authorList>
    </citation>
    <scope>NUCLEOTIDE SEQUENCE [LARGE SCALE GENOMIC DNA]</scope>
    <source>
        <strain evidence="2 3">CGMCC 4.6533</strain>
    </source>
</reference>
<dbReference type="PANTHER" id="PTHR10357:SF216">
    <property type="entry name" value="MALTOOLIGOSYL TREHALOSE SYNTHASE-RELATED"/>
    <property type="match status" value="1"/>
</dbReference>
<evidence type="ECO:0000313" key="3">
    <source>
        <dbReference type="Proteomes" id="UP000199202"/>
    </source>
</evidence>
<dbReference type="PANTHER" id="PTHR10357">
    <property type="entry name" value="ALPHA-AMYLASE FAMILY MEMBER"/>
    <property type="match status" value="1"/>
</dbReference>
<name>A0A1G8UZV6_9ACTN</name>
<dbReference type="GO" id="GO:0005992">
    <property type="term" value="P:trehalose biosynthetic process"/>
    <property type="evidence" value="ECO:0007669"/>
    <property type="project" value="TreeGrafter"/>
</dbReference>
<dbReference type="InterPro" id="IPR012767">
    <property type="entry name" value="Trehalose_TreY"/>
</dbReference>
<keyword evidence="3" id="KW-1185">Reference proteome</keyword>
<dbReference type="Gene3D" id="3.20.20.80">
    <property type="entry name" value="Glycosidases"/>
    <property type="match status" value="1"/>
</dbReference>
<dbReference type="EMBL" id="FNDJ01000011">
    <property type="protein sequence ID" value="SDJ59137.1"/>
    <property type="molecule type" value="Genomic_DNA"/>
</dbReference>
<proteinExistence type="predicted"/>
<gene>
    <name evidence="2" type="ORF">SAMN05421869_111146</name>
</gene>